<evidence type="ECO:0000256" key="4">
    <source>
        <dbReference type="ARBA" id="ARBA00012640"/>
    </source>
</evidence>
<proteinExistence type="inferred from homology"/>
<dbReference type="SFLD" id="SFLDF00029">
    <property type="entry name" value="phosphoserine_phosphatase"/>
    <property type="match status" value="1"/>
</dbReference>
<dbReference type="RefSeq" id="WP_166329997.1">
    <property type="nucleotide sequence ID" value="NZ_CP049933.1"/>
</dbReference>
<comment type="catalytic activity">
    <reaction evidence="12">
        <text>O-phospho-D-serine + H2O = D-serine + phosphate</text>
        <dbReference type="Rhea" id="RHEA:24873"/>
        <dbReference type="ChEBI" id="CHEBI:15377"/>
        <dbReference type="ChEBI" id="CHEBI:35247"/>
        <dbReference type="ChEBI" id="CHEBI:43474"/>
        <dbReference type="ChEBI" id="CHEBI:58680"/>
        <dbReference type="EC" id="3.1.3.3"/>
    </reaction>
</comment>
<evidence type="ECO:0000256" key="2">
    <source>
        <dbReference type="ARBA" id="ARBA00005135"/>
    </source>
</evidence>
<evidence type="ECO:0000256" key="6">
    <source>
        <dbReference type="ARBA" id="ARBA00022723"/>
    </source>
</evidence>
<evidence type="ECO:0000256" key="8">
    <source>
        <dbReference type="ARBA" id="ARBA00022842"/>
    </source>
</evidence>
<evidence type="ECO:0000256" key="3">
    <source>
        <dbReference type="ARBA" id="ARBA00009184"/>
    </source>
</evidence>
<keyword evidence="14" id="KW-1185">Reference proteome</keyword>
<dbReference type="SFLD" id="SFLDG01137">
    <property type="entry name" value="C1.6.1:_Phosphoserine_Phosphat"/>
    <property type="match status" value="1"/>
</dbReference>
<accession>A0ABX6JZN6</accession>
<evidence type="ECO:0000256" key="5">
    <source>
        <dbReference type="ARBA" id="ARBA00022605"/>
    </source>
</evidence>
<dbReference type="EMBL" id="CP049933">
    <property type="protein sequence ID" value="QIM18427.1"/>
    <property type="molecule type" value="Genomic_DNA"/>
</dbReference>
<keyword evidence="7 13" id="KW-0378">Hydrolase</keyword>
<organism evidence="13 14">
    <name type="scientific">Leucobacter coleopterorum</name>
    <dbReference type="NCBI Taxonomy" id="2714933"/>
    <lineage>
        <taxon>Bacteria</taxon>
        <taxon>Bacillati</taxon>
        <taxon>Actinomycetota</taxon>
        <taxon>Actinomycetes</taxon>
        <taxon>Micrococcales</taxon>
        <taxon>Microbacteriaceae</taxon>
        <taxon>Leucobacter</taxon>
    </lineage>
</organism>
<dbReference type="InterPro" id="IPR004469">
    <property type="entry name" value="PSP"/>
</dbReference>
<dbReference type="NCBIfam" id="TIGR01488">
    <property type="entry name" value="HAD-SF-IB"/>
    <property type="match status" value="1"/>
</dbReference>
<dbReference type="EC" id="3.1.3.3" evidence="4"/>
<dbReference type="InterPro" id="IPR023214">
    <property type="entry name" value="HAD_sf"/>
</dbReference>
<dbReference type="Pfam" id="PF12710">
    <property type="entry name" value="HAD"/>
    <property type="match status" value="1"/>
</dbReference>
<dbReference type="SFLD" id="SFLDG01136">
    <property type="entry name" value="C1.6:_Phosphoserine_Phosphatas"/>
    <property type="match status" value="1"/>
</dbReference>
<dbReference type="SFLD" id="SFLDS00003">
    <property type="entry name" value="Haloacid_Dehalogenase"/>
    <property type="match status" value="1"/>
</dbReference>
<keyword evidence="6" id="KW-0479">Metal-binding</keyword>
<protein>
    <recommendedName>
        <fullName evidence="4">phosphoserine phosphatase</fullName>
        <ecNumber evidence="4">3.1.3.3</ecNumber>
    </recommendedName>
    <alternativeName>
        <fullName evidence="10">O-phosphoserine phosphohydrolase</fullName>
    </alternativeName>
</protein>
<dbReference type="PANTHER" id="PTHR43344:SF2">
    <property type="entry name" value="PHOSPHOSERINE PHOSPHATASE"/>
    <property type="match status" value="1"/>
</dbReference>
<evidence type="ECO:0000256" key="9">
    <source>
        <dbReference type="ARBA" id="ARBA00023299"/>
    </source>
</evidence>
<evidence type="ECO:0000256" key="11">
    <source>
        <dbReference type="ARBA" id="ARBA00048138"/>
    </source>
</evidence>
<evidence type="ECO:0000256" key="10">
    <source>
        <dbReference type="ARBA" id="ARBA00031693"/>
    </source>
</evidence>
<dbReference type="GO" id="GO:0016787">
    <property type="term" value="F:hydrolase activity"/>
    <property type="evidence" value="ECO:0007669"/>
    <property type="project" value="UniProtKB-KW"/>
</dbReference>
<comment type="pathway">
    <text evidence="2">Amino-acid biosynthesis; L-serine biosynthesis; L-serine from 3-phospho-D-glycerate: step 3/3.</text>
</comment>
<dbReference type="InterPro" id="IPR036412">
    <property type="entry name" value="HAD-like_sf"/>
</dbReference>
<dbReference type="Proteomes" id="UP000503441">
    <property type="component" value="Chromosome"/>
</dbReference>
<dbReference type="InterPro" id="IPR050582">
    <property type="entry name" value="HAD-like_SerB"/>
</dbReference>
<evidence type="ECO:0000313" key="14">
    <source>
        <dbReference type="Proteomes" id="UP000503441"/>
    </source>
</evidence>
<evidence type="ECO:0000256" key="12">
    <source>
        <dbReference type="ARBA" id="ARBA00048523"/>
    </source>
</evidence>
<dbReference type="SUPFAM" id="SSF56784">
    <property type="entry name" value="HAD-like"/>
    <property type="match status" value="1"/>
</dbReference>
<dbReference type="Gene3D" id="3.40.50.1000">
    <property type="entry name" value="HAD superfamily/HAD-like"/>
    <property type="match status" value="1"/>
</dbReference>
<sequence length="212" mass="22669">MSLSPLIVLDCDSTTIQDEVIELIADVAGTRERVAEITERAMRGDLDFSESLQERVATLAGTPESVFADAYSRVRLSPGIRELIAEVRKRGGKVGVVSGGFHEVLDPIARDLGLDFWRANRLEVVNGLLTGRTVGPIIDAAAKAEALTEWSAESGIPLTASVAIGDGANDLEMMKIAGLGVSYNGKPIVRDQADVSVEDDLARVIPLLDRLS</sequence>
<keyword evidence="5" id="KW-0028">Amino-acid biosynthesis</keyword>
<name>A0ABX6JZN6_9MICO</name>
<gene>
    <name evidence="13" type="primary">serB</name>
    <name evidence="13" type="ORF">G7066_06905</name>
</gene>
<dbReference type="NCBIfam" id="TIGR00338">
    <property type="entry name" value="serB"/>
    <property type="match status" value="1"/>
</dbReference>
<evidence type="ECO:0000256" key="7">
    <source>
        <dbReference type="ARBA" id="ARBA00022801"/>
    </source>
</evidence>
<comment type="cofactor">
    <cofactor evidence="1">
        <name>Mg(2+)</name>
        <dbReference type="ChEBI" id="CHEBI:18420"/>
    </cofactor>
</comment>
<evidence type="ECO:0000313" key="13">
    <source>
        <dbReference type="EMBL" id="QIM18427.1"/>
    </source>
</evidence>
<dbReference type="PANTHER" id="PTHR43344">
    <property type="entry name" value="PHOSPHOSERINE PHOSPHATASE"/>
    <property type="match status" value="1"/>
</dbReference>
<comment type="catalytic activity">
    <reaction evidence="11">
        <text>O-phospho-L-serine + H2O = L-serine + phosphate</text>
        <dbReference type="Rhea" id="RHEA:21208"/>
        <dbReference type="ChEBI" id="CHEBI:15377"/>
        <dbReference type="ChEBI" id="CHEBI:33384"/>
        <dbReference type="ChEBI" id="CHEBI:43474"/>
        <dbReference type="ChEBI" id="CHEBI:57524"/>
        <dbReference type="EC" id="3.1.3.3"/>
    </reaction>
</comment>
<evidence type="ECO:0000256" key="1">
    <source>
        <dbReference type="ARBA" id="ARBA00001946"/>
    </source>
</evidence>
<reference evidence="13 14" key="1">
    <citation type="submission" date="2020-03" db="EMBL/GenBank/DDBJ databases">
        <title>Leucobacter sp. nov., isolated from beetles.</title>
        <authorList>
            <person name="Hyun D.-W."/>
            <person name="Bae J.-W."/>
        </authorList>
    </citation>
    <scope>NUCLEOTIDE SEQUENCE [LARGE SCALE GENOMIC DNA]</scope>
    <source>
        <strain evidence="13 14">HDW9A</strain>
    </source>
</reference>
<comment type="similarity">
    <text evidence="3">Belongs to the HAD-like hydrolase superfamily. SerB family.</text>
</comment>
<keyword evidence="9" id="KW-0718">Serine biosynthesis</keyword>
<keyword evidence="8" id="KW-0460">Magnesium</keyword>